<protein>
    <submittedName>
        <fullName evidence="1">Uncharacterized protein</fullName>
    </submittedName>
</protein>
<gene>
    <name evidence="1" type="ORF">BDN72DRAFT_782421</name>
</gene>
<dbReference type="EMBL" id="ML209575">
    <property type="protein sequence ID" value="TFK58173.1"/>
    <property type="molecule type" value="Genomic_DNA"/>
</dbReference>
<evidence type="ECO:0000313" key="2">
    <source>
        <dbReference type="Proteomes" id="UP000308600"/>
    </source>
</evidence>
<name>A0ACD2ZXD2_9AGAR</name>
<proteinExistence type="predicted"/>
<keyword evidence="2" id="KW-1185">Reference proteome</keyword>
<sequence length="205" mass="23218">MWSHLYHVRCFLHVVSLVSKSVLNPFDAKKKKGIENGEAGGADDDVGVQELVNELNKAKEDWEDDQDDEDVATAPVDKPLDDNVDGWVDELEELEPEEIANLNAYKAPVKKFLCKVRTLSYKVINSTTKLLPLWYAALEKHGLEAVLLPRDVSTRWNSTCGLLEVACENKQAVDEITKEKELRALELSEEEWELAEQLRDVLKVS</sequence>
<evidence type="ECO:0000313" key="1">
    <source>
        <dbReference type="EMBL" id="TFK58173.1"/>
    </source>
</evidence>
<accession>A0ACD2ZXD2</accession>
<dbReference type="Proteomes" id="UP000308600">
    <property type="component" value="Unassembled WGS sequence"/>
</dbReference>
<organism evidence="1 2">
    <name type="scientific">Pluteus cervinus</name>
    <dbReference type="NCBI Taxonomy" id="181527"/>
    <lineage>
        <taxon>Eukaryota</taxon>
        <taxon>Fungi</taxon>
        <taxon>Dikarya</taxon>
        <taxon>Basidiomycota</taxon>
        <taxon>Agaricomycotina</taxon>
        <taxon>Agaricomycetes</taxon>
        <taxon>Agaricomycetidae</taxon>
        <taxon>Agaricales</taxon>
        <taxon>Pluteineae</taxon>
        <taxon>Pluteaceae</taxon>
        <taxon>Pluteus</taxon>
    </lineage>
</organism>
<reference evidence="1 2" key="1">
    <citation type="journal article" date="2019" name="Nat. Ecol. Evol.">
        <title>Megaphylogeny resolves global patterns of mushroom evolution.</title>
        <authorList>
            <person name="Varga T."/>
            <person name="Krizsan K."/>
            <person name="Foldi C."/>
            <person name="Dima B."/>
            <person name="Sanchez-Garcia M."/>
            <person name="Sanchez-Ramirez S."/>
            <person name="Szollosi G.J."/>
            <person name="Szarkandi J.G."/>
            <person name="Papp V."/>
            <person name="Albert L."/>
            <person name="Andreopoulos W."/>
            <person name="Angelini C."/>
            <person name="Antonin V."/>
            <person name="Barry K.W."/>
            <person name="Bougher N.L."/>
            <person name="Buchanan P."/>
            <person name="Buyck B."/>
            <person name="Bense V."/>
            <person name="Catcheside P."/>
            <person name="Chovatia M."/>
            <person name="Cooper J."/>
            <person name="Damon W."/>
            <person name="Desjardin D."/>
            <person name="Finy P."/>
            <person name="Geml J."/>
            <person name="Haridas S."/>
            <person name="Hughes K."/>
            <person name="Justo A."/>
            <person name="Karasinski D."/>
            <person name="Kautmanova I."/>
            <person name="Kiss B."/>
            <person name="Kocsube S."/>
            <person name="Kotiranta H."/>
            <person name="LaButti K.M."/>
            <person name="Lechner B.E."/>
            <person name="Liimatainen K."/>
            <person name="Lipzen A."/>
            <person name="Lukacs Z."/>
            <person name="Mihaltcheva S."/>
            <person name="Morgado L.N."/>
            <person name="Niskanen T."/>
            <person name="Noordeloos M.E."/>
            <person name="Ohm R.A."/>
            <person name="Ortiz-Santana B."/>
            <person name="Ovrebo C."/>
            <person name="Racz N."/>
            <person name="Riley R."/>
            <person name="Savchenko A."/>
            <person name="Shiryaev A."/>
            <person name="Soop K."/>
            <person name="Spirin V."/>
            <person name="Szebenyi C."/>
            <person name="Tomsovsky M."/>
            <person name="Tulloss R.E."/>
            <person name="Uehling J."/>
            <person name="Grigoriev I.V."/>
            <person name="Vagvolgyi C."/>
            <person name="Papp T."/>
            <person name="Martin F.M."/>
            <person name="Miettinen O."/>
            <person name="Hibbett D.S."/>
            <person name="Nagy L.G."/>
        </authorList>
    </citation>
    <scope>NUCLEOTIDE SEQUENCE [LARGE SCALE GENOMIC DNA]</scope>
    <source>
        <strain evidence="1 2">NL-1719</strain>
    </source>
</reference>